<evidence type="ECO:0000313" key="1">
    <source>
        <dbReference type="EMBL" id="SEK91431.1"/>
    </source>
</evidence>
<dbReference type="PIRSF" id="PIRSF015617">
    <property type="entry name" value="Adensltrnsf_CobA"/>
    <property type="match status" value="1"/>
</dbReference>
<dbReference type="PANTHER" id="PTHR46638">
    <property type="entry name" value="CORRINOID ADENOSYLTRANSFERASE"/>
    <property type="match status" value="1"/>
</dbReference>
<organism evidence="1 2">
    <name type="scientific">Pseudobutyrivibrio ruminis</name>
    <dbReference type="NCBI Taxonomy" id="46206"/>
    <lineage>
        <taxon>Bacteria</taxon>
        <taxon>Bacillati</taxon>
        <taxon>Bacillota</taxon>
        <taxon>Clostridia</taxon>
        <taxon>Lachnospirales</taxon>
        <taxon>Lachnospiraceae</taxon>
        <taxon>Pseudobutyrivibrio</taxon>
    </lineage>
</organism>
<dbReference type="SUPFAM" id="SSF52540">
    <property type="entry name" value="P-loop containing nucleoside triphosphate hydrolases"/>
    <property type="match status" value="1"/>
</dbReference>
<dbReference type="Gene3D" id="3.40.50.300">
    <property type="entry name" value="P-loop containing nucleotide triphosphate hydrolases"/>
    <property type="match status" value="1"/>
</dbReference>
<dbReference type="GO" id="GO:0008817">
    <property type="term" value="F:corrinoid adenosyltransferase activity"/>
    <property type="evidence" value="ECO:0007669"/>
    <property type="project" value="InterPro"/>
</dbReference>
<gene>
    <name evidence="1" type="ORF">SAMN02910377_02164</name>
</gene>
<dbReference type="GO" id="GO:0005524">
    <property type="term" value="F:ATP binding"/>
    <property type="evidence" value="ECO:0007669"/>
    <property type="project" value="InterPro"/>
</dbReference>
<reference evidence="2" key="1">
    <citation type="submission" date="2016-10" db="EMBL/GenBank/DDBJ databases">
        <authorList>
            <person name="Varghese N."/>
        </authorList>
    </citation>
    <scope>NUCLEOTIDE SEQUENCE [LARGE SCALE GENOMIC DNA]</scope>
    <source>
        <strain evidence="2">ACV-9</strain>
    </source>
</reference>
<protein>
    <submittedName>
        <fullName evidence="1">Cob(I)alamin adenosyltransferase</fullName>
    </submittedName>
</protein>
<accession>A0A1H7KX90</accession>
<dbReference type="GO" id="GO:0009236">
    <property type="term" value="P:cobalamin biosynthetic process"/>
    <property type="evidence" value="ECO:0007669"/>
    <property type="project" value="InterPro"/>
</dbReference>
<proteinExistence type="predicted"/>
<dbReference type="EMBL" id="FNZX01000014">
    <property type="protein sequence ID" value="SEK91431.1"/>
    <property type="molecule type" value="Genomic_DNA"/>
</dbReference>
<dbReference type="InterPro" id="IPR003724">
    <property type="entry name" value="CblAdoTrfase_CobA"/>
</dbReference>
<dbReference type="InterPro" id="IPR027417">
    <property type="entry name" value="P-loop_NTPase"/>
</dbReference>
<keyword evidence="1" id="KW-0808">Transferase</keyword>
<dbReference type="AlphaFoldDB" id="A0A1H7KX90"/>
<dbReference type="Pfam" id="PF02572">
    <property type="entry name" value="CobA_CobO_BtuR"/>
    <property type="match status" value="1"/>
</dbReference>
<name>A0A1H7KX90_9FIRM</name>
<keyword evidence="2" id="KW-1185">Reference proteome</keyword>
<dbReference type="RefSeq" id="WP_044935514.1">
    <property type="nucleotide sequence ID" value="NZ_FNZX01000014.1"/>
</dbReference>
<dbReference type="PANTHER" id="PTHR46638:SF1">
    <property type="entry name" value="CORRINOID ADENOSYLTRANSFERASE"/>
    <property type="match status" value="1"/>
</dbReference>
<dbReference type="Proteomes" id="UP000182321">
    <property type="component" value="Unassembled WGS sequence"/>
</dbReference>
<evidence type="ECO:0000313" key="2">
    <source>
        <dbReference type="Proteomes" id="UP000182321"/>
    </source>
</evidence>
<sequence length="159" mass="17657">MEKGTIQAYYGSGQGKSAAALGYALRFASEGRSTIIIQFLKSENDSDYLEKLEPEIKLFRFERSKEGFQNLTDEQKQEEKINILNGLNYAKKVLGTGECDLLILDEILGVVDEGIVSEQDIMEVLEGKSVFTNVILTGLNMTPGLFEIADSVLNIKPEK</sequence>